<dbReference type="HOGENOM" id="CLU_3347514_0_0_6"/>
<proteinExistence type="predicted"/>
<feature type="region of interest" description="Disordered" evidence="1">
    <location>
        <begin position="1"/>
        <end position="20"/>
    </location>
</feature>
<dbReference type="KEGG" id="ppi:YSA_09309"/>
<protein>
    <submittedName>
        <fullName evidence="2">Uncharacterized protein</fullName>
    </submittedName>
</protein>
<evidence type="ECO:0000256" key="1">
    <source>
        <dbReference type="SAM" id="MobiDB-lite"/>
    </source>
</evidence>
<gene>
    <name evidence="2" type="ORF">YSA_09309</name>
</gene>
<name>I3V235_PSEPU</name>
<dbReference type="EMBL" id="CP003588">
    <property type="protein sequence ID" value="AFK71806.1"/>
    <property type="molecule type" value="Genomic_DNA"/>
</dbReference>
<accession>I3V235</accession>
<sequence>MSWNEPAEGEFKRAKEQREAADVLVTARTNFSGREST</sequence>
<reference evidence="2 3" key="1">
    <citation type="journal article" date="2012" name="J. Bacteriol.">
        <title>Complete Genome Sequence of the Naphthalene-Degrading Pseudomonas putida Strain ND6.</title>
        <authorList>
            <person name="Li S."/>
            <person name="Zhao H."/>
            <person name="Li Y."/>
            <person name="Niu S."/>
            <person name="Cai B."/>
        </authorList>
    </citation>
    <scope>NUCLEOTIDE SEQUENCE [LARGE SCALE GENOMIC DNA]</scope>
    <source>
        <strain evidence="2 3">ND6</strain>
    </source>
</reference>
<dbReference type="Proteomes" id="UP000005268">
    <property type="component" value="Chromosome"/>
</dbReference>
<feature type="compositionally biased region" description="Basic and acidic residues" evidence="1">
    <location>
        <begin position="9"/>
        <end position="20"/>
    </location>
</feature>
<evidence type="ECO:0000313" key="2">
    <source>
        <dbReference type="EMBL" id="AFK71806.1"/>
    </source>
</evidence>
<dbReference type="AlphaFoldDB" id="I3V235"/>
<evidence type="ECO:0000313" key="3">
    <source>
        <dbReference type="Proteomes" id="UP000005268"/>
    </source>
</evidence>
<organism evidence="2 3">
    <name type="scientific">Pseudomonas putida ND6</name>
    <dbReference type="NCBI Taxonomy" id="231023"/>
    <lineage>
        <taxon>Bacteria</taxon>
        <taxon>Pseudomonadati</taxon>
        <taxon>Pseudomonadota</taxon>
        <taxon>Gammaproteobacteria</taxon>
        <taxon>Pseudomonadales</taxon>
        <taxon>Pseudomonadaceae</taxon>
        <taxon>Pseudomonas</taxon>
    </lineage>
</organism>